<dbReference type="InterPro" id="IPR001375">
    <property type="entry name" value="Peptidase_S9_cat"/>
</dbReference>
<dbReference type="OrthoDB" id="3668964at2"/>
<sequence length="273" mass="29754">MVDLSYDDTLPLHPAIEVLGERDGVVVARCRYDNAEGSPVEGYLAFPSGALLGGDELAGVIYQHSTGGKEGFLPEAIQVAEAGGIALSLPIADTGDAVRNIRESIFAIRRGADLLTSYGVQRLGCVGHSMGAMMAGTVSGIDRRFRCFVFDSGLSGLSIHYRETPYREIKAMRDAMTPEQYEPLLALMEPYDCGHFVGAAAPAALLFQSAWFDPNVSRENCEAFFAAGSEPKEFHWYDTGHVINEVAAYSDRARFLAQWLELPGLPDRLRART</sequence>
<gene>
    <name evidence="2" type="ORF">E1261_43155</name>
</gene>
<dbReference type="Gene3D" id="3.40.50.1820">
    <property type="entry name" value="alpha/beta hydrolase"/>
    <property type="match status" value="1"/>
</dbReference>
<evidence type="ECO:0000313" key="2">
    <source>
        <dbReference type="EMBL" id="TDC14405.1"/>
    </source>
</evidence>
<proteinExistence type="predicted"/>
<organism evidence="2 3">
    <name type="scientific">Kribbella albertanoniae</name>
    <dbReference type="NCBI Taxonomy" id="1266829"/>
    <lineage>
        <taxon>Bacteria</taxon>
        <taxon>Bacillati</taxon>
        <taxon>Actinomycetota</taxon>
        <taxon>Actinomycetes</taxon>
        <taxon>Propionibacteriales</taxon>
        <taxon>Kribbellaceae</taxon>
        <taxon>Kribbella</taxon>
    </lineage>
</organism>
<keyword evidence="3" id="KW-1185">Reference proteome</keyword>
<feature type="domain" description="Peptidase S9 prolyl oligopeptidase catalytic" evidence="1">
    <location>
        <begin position="121"/>
        <end position="259"/>
    </location>
</feature>
<dbReference type="Pfam" id="PF00326">
    <property type="entry name" value="Peptidase_S9"/>
    <property type="match status" value="1"/>
</dbReference>
<dbReference type="Proteomes" id="UP000295075">
    <property type="component" value="Unassembled WGS sequence"/>
</dbReference>
<evidence type="ECO:0000313" key="3">
    <source>
        <dbReference type="Proteomes" id="UP000295075"/>
    </source>
</evidence>
<dbReference type="GO" id="GO:0008236">
    <property type="term" value="F:serine-type peptidase activity"/>
    <property type="evidence" value="ECO:0007669"/>
    <property type="project" value="InterPro"/>
</dbReference>
<dbReference type="GO" id="GO:0006508">
    <property type="term" value="P:proteolysis"/>
    <property type="evidence" value="ECO:0007669"/>
    <property type="project" value="InterPro"/>
</dbReference>
<name>A0A4R4NXX5_9ACTN</name>
<reference evidence="2 3" key="1">
    <citation type="submission" date="2019-03" db="EMBL/GenBank/DDBJ databases">
        <title>Draft genome sequences of novel Actinobacteria.</title>
        <authorList>
            <person name="Sahin N."/>
            <person name="Ay H."/>
            <person name="Saygin H."/>
        </authorList>
    </citation>
    <scope>NUCLEOTIDE SEQUENCE [LARGE SCALE GENOMIC DNA]</scope>
    <source>
        <strain evidence="2 3">JCM 30547</strain>
    </source>
</reference>
<accession>A0A4R4NXX5</accession>
<evidence type="ECO:0000259" key="1">
    <source>
        <dbReference type="Pfam" id="PF00326"/>
    </source>
</evidence>
<comment type="caution">
    <text evidence="2">The sequence shown here is derived from an EMBL/GenBank/DDBJ whole genome shotgun (WGS) entry which is preliminary data.</text>
</comment>
<dbReference type="SUPFAM" id="SSF53474">
    <property type="entry name" value="alpha/beta-Hydrolases"/>
    <property type="match status" value="1"/>
</dbReference>
<dbReference type="EMBL" id="SMKA01000419">
    <property type="protein sequence ID" value="TDC14405.1"/>
    <property type="molecule type" value="Genomic_DNA"/>
</dbReference>
<protein>
    <recommendedName>
        <fullName evidence="1">Peptidase S9 prolyl oligopeptidase catalytic domain-containing protein</fullName>
    </recommendedName>
</protein>
<dbReference type="RefSeq" id="WP_132415899.1">
    <property type="nucleotide sequence ID" value="NZ_SMKA01000419.1"/>
</dbReference>
<dbReference type="InterPro" id="IPR029058">
    <property type="entry name" value="AB_hydrolase_fold"/>
</dbReference>
<dbReference type="AlphaFoldDB" id="A0A4R4NXX5"/>